<dbReference type="Gene3D" id="3.40.50.80">
    <property type="entry name" value="Nucleotide-binding domain of ferredoxin-NADP reductase (FNR) module"/>
    <property type="match status" value="1"/>
</dbReference>
<dbReference type="Proteomes" id="UP001642484">
    <property type="component" value="Unassembled WGS sequence"/>
</dbReference>
<protein>
    <recommendedName>
        <fullName evidence="3">Oxidoreductase NAD-binding domain-containing protein 1</fullName>
    </recommendedName>
</protein>
<evidence type="ECO:0000256" key="2">
    <source>
        <dbReference type="ARBA" id="ARBA00023027"/>
    </source>
</evidence>
<sequence>MFMPHGSCRWRAWGAYRCFHRSKPLLDHAKSGNSPEVPQELLVPAQILAVRNLTPKIKELKLQVEEHSGFTFKAGNWVDFFIDQDGVSKVGGYSMSSIPSSLPELRLAVKTSRHPPAQWCHTLAQPGKWVKLKAGGSFYFDAYEHGRHLKHLIFIAGGIGINPIFSMLQEALHDQHELRSLERITLLYSASTADEMAYRTDLMALAATHPLLDLELRVTRDETWLGARGRLNMEQLRRHLGEDKRLVYLCGPPAMTDQLVEDLQREGLAMSDLRYEKWW</sequence>
<evidence type="ECO:0000259" key="4">
    <source>
        <dbReference type="PROSITE" id="PS51384"/>
    </source>
</evidence>
<dbReference type="InterPro" id="IPR039261">
    <property type="entry name" value="FNR_nucleotide-bd"/>
</dbReference>
<keyword evidence="2" id="KW-0520">NAD</keyword>
<dbReference type="PROSITE" id="PS51384">
    <property type="entry name" value="FAD_FR"/>
    <property type="match status" value="1"/>
</dbReference>
<dbReference type="PRINTS" id="PR00410">
    <property type="entry name" value="PHEHYDRXLASE"/>
</dbReference>
<dbReference type="InterPro" id="IPR001433">
    <property type="entry name" value="OxRdtase_FAD/NAD-bd"/>
</dbReference>
<evidence type="ECO:0000256" key="1">
    <source>
        <dbReference type="ARBA" id="ARBA00023002"/>
    </source>
</evidence>
<dbReference type="EMBL" id="CAXAMN010002303">
    <property type="protein sequence ID" value="CAK8999016.1"/>
    <property type="molecule type" value="Genomic_DNA"/>
</dbReference>
<proteinExistence type="predicted"/>
<accession>A0ABP0I8Y0</accession>
<dbReference type="CDD" id="cd00322">
    <property type="entry name" value="FNR_like"/>
    <property type="match status" value="1"/>
</dbReference>
<dbReference type="Pfam" id="PF00175">
    <property type="entry name" value="NAD_binding_1"/>
    <property type="match status" value="1"/>
</dbReference>
<keyword evidence="1" id="KW-0560">Oxidoreductase</keyword>
<gene>
    <name evidence="5" type="ORF">CCMP2556_LOCUS5492</name>
</gene>
<dbReference type="InterPro" id="IPR017927">
    <property type="entry name" value="FAD-bd_FR_type"/>
</dbReference>
<organism evidence="5 6">
    <name type="scientific">Durusdinium trenchii</name>
    <dbReference type="NCBI Taxonomy" id="1381693"/>
    <lineage>
        <taxon>Eukaryota</taxon>
        <taxon>Sar</taxon>
        <taxon>Alveolata</taxon>
        <taxon>Dinophyceae</taxon>
        <taxon>Suessiales</taxon>
        <taxon>Symbiodiniaceae</taxon>
        <taxon>Durusdinium</taxon>
    </lineage>
</organism>
<dbReference type="PANTHER" id="PTHR46505">
    <property type="entry name" value="OXIDOREDUCTASE NAD-BINDING DOMAIN-CONTAINING PROTEIN 1"/>
    <property type="match status" value="1"/>
</dbReference>
<reference evidence="5 6" key="1">
    <citation type="submission" date="2024-02" db="EMBL/GenBank/DDBJ databases">
        <authorList>
            <person name="Chen Y."/>
            <person name="Shah S."/>
            <person name="Dougan E. K."/>
            <person name="Thang M."/>
            <person name="Chan C."/>
        </authorList>
    </citation>
    <scope>NUCLEOTIDE SEQUENCE [LARGE SCALE GENOMIC DNA]</scope>
</reference>
<dbReference type="InterPro" id="IPR017938">
    <property type="entry name" value="Riboflavin_synthase-like_b-brl"/>
</dbReference>
<dbReference type="PANTHER" id="PTHR46505:SF1">
    <property type="entry name" value="OXIDOREDUCTASE NAD-BINDING DOMAIN-CONTAINING PROTEIN 1"/>
    <property type="match status" value="1"/>
</dbReference>
<name>A0ABP0I8Y0_9DINO</name>
<feature type="domain" description="FAD-binding FR-type" evidence="4">
    <location>
        <begin position="40"/>
        <end position="143"/>
    </location>
</feature>
<dbReference type="SUPFAM" id="SSF63380">
    <property type="entry name" value="Riboflavin synthase domain-like"/>
    <property type="match status" value="1"/>
</dbReference>
<keyword evidence="6" id="KW-1185">Reference proteome</keyword>
<dbReference type="InterPro" id="IPR052128">
    <property type="entry name" value="Oxidoreductase_NAD-binding"/>
</dbReference>
<dbReference type="SUPFAM" id="SSF52343">
    <property type="entry name" value="Ferredoxin reductase-like, C-terminal NADP-linked domain"/>
    <property type="match status" value="1"/>
</dbReference>
<evidence type="ECO:0000256" key="3">
    <source>
        <dbReference type="ARBA" id="ARBA00040516"/>
    </source>
</evidence>
<evidence type="ECO:0000313" key="6">
    <source>
        <dbReference type="Proteomes" id="UP001642484"/>
    </source>
</evidence>
<comment type="caution">
    <text evidence="5">The sequence shown here is derived from an EMBL/GenBank/DDBJ whole genome shotgun (WGS) entry which is preliminary data.</text>
</comment>
<dbReference type="Gene3D" id="2.40.30.10">
    <property type="entry name" value="Translation factors"/>
    <property type="match status" value="1"/>
</dbReference>
<evidence type="ECO:0000313" key="5">
    <source>
        <dbReference type="EMBL" id="CAK8999016.1"/>
    </source>
</evidence>